<dbReference type="AlphaFoldDB" id="A0A2M7V9D5"/>
<sequence>MKTRLFNFNKCFVASILAVFVLFFLVSSTEAGNLGDDIAAQVKAGASAAELKAVPPQFIIVDIINIALSLIGIIFISLAIYAGYLRFIAHGAEEDIKKSNEVLIAAFIGVIVVFMAFAITKFVAYRVQNAVFLEDAYEVNDYYPNNSLEVGVIL</sequence>
<accession>A0A2M7V9D5</accession>
<gene>
    <name evidence="2" type="ORF">COX81_01010</name>
</gene>
<keyword evidence="1" id="KW-0812">Transmembrane</keyword>
<evidence type="ECO:0000313" key="3">
    <source>
        <dbReference type="Proteomes" id="UP000228568"/>
    </source>
</evidence>
<protein>
    <submittedName>
        <fullName evidence="2">Uncharacterized protein</fullName>
    </submittedName>
</protein>
<evidence type="ECO:0000256" key="1">
    <source>
        <dbReference type="SAM" id="Phobius"/>
    </source>
</evidence>
<feature type="transmembrane region" description="Helical" evidence="1">
    <location>
        <begin position="102"/>
        <end position="124"/>
    </location>
</feature>
<reference evidence="3" key="1">
    <citation type="submission" date="2017-09" db="EMBL/GenBank/DDBJ databases">
        <title>Depth-based differentiation of microbial function through sediment-hosted aquifers and enrichment of novel symbionts in the deep terrestrial subsurface.</title>
        <authorList>
            <person name="Probst A.J."/>
            <person name="Ladd B."/>
            <person name="Jarett J.K."/>
            <person name="Geller-Mcgrath D.E."/>
            <person name="Sieber C.M.K."/>
            <person name="Emerson J.B."/>
            <person name="Anantharaman K."/>
            <person name="Thomas B.C."/>
            <person name="Malmstrom R."/>
            <person name="Stieglmeier M."/>
            <person name="Klingl A."/>
            <person name="Woyke T."/>
            <person name="Ryan C.M."/>
            <person name="Banfield J.F."/>
        </authorList>
    </citation>
    <scope>NUCLEOTIDE SEQUENCE [LARGE SCALE GENOMIC DNA]</scope>
</reference>
<name>A0A2M7V9D5_9BACT</name>
<keyword evidence="1" id="KW-1133">Transmembrane helix</keyword>
<keyword evidence="1" id="KW-0472">Membrane</keyword>
<comment type="caution">
    <text evidence="2">The sequence shown here is derived from an EMBL/GenBank/DDBJ whole genome shotgun (WGS) entry which is preliminary data.</text>
</comment>
<dbReference type="Proteomes" id="UP000228568">
    <property type="component" value="Unassembled WGS sequence"/>
</dbReference>
<organism evidence="2 3">
    <name type="scientific">Candidatus Magasanikbacteria bacterium CG_4_10_14_0_2_um_filter_37_12</name>
    <dbReference type="NCBI Taxonomy" id="1974637"/>
    <lineage>
        <taxon>Bacteria</taxon>
        <taxon>Candidatus Magasanikiibacteriota</taxon>
    </lineage>
</organism>
<evidence type="ECO:0000313" key="2">
    <source>
        <dbReference type="EMBL" id="PIZ95367.1"/>
    </source>
</evidence>
<proteinExistence type="predicted"/>
<dbReference type="EMBL" id="PFPK01000014">
    <property type="protein sequence ID" value="PIZ95367.1"/>
    <property type="molecule type" value="Genomic_DNA"/>
</dbReference>
<feature type="transmembrane region" description="Helical" evidence="1">
    <location>
        <begin position="58"/>
        <end position="81"/>
    </location>
</feature>